<evidence type="ECO:0000313" key="2">
    <source>
        <dbReference type="EMBL" id="MDN5070022.1"/>
    </source>
</evidence>
<accession>A0AAW7PVQ2</accession>
<reference evidence="2" key="1">
    <citation type="submission" date="2022-12" db="EMBL/GenBank/DDBJ databases">
        <authorList>
            <person name="Uljanovas D."/>
        </authorList>
    </citation>
    <scope>NUCLEOTIDE SEQUENCE</scope>
    <source>
        <strain evidence="2">RCM69</strain>
    </source>
</reference>
<feature type="compositionally biased region" description="Basic and acidic residues" evidence="1">
    <location>
        <begin position="69"/>
        <end position="86"/>
    </location>
</feature>
<evidence type="ECO:0000313" key="3">
    <source>
        <dbReference type="Proteomes" id="UP001170288"/>
    </source>
</evidence>
<evidence type="ECO:0000256" key="1">
    <source>
        <dbReference type="SAM" id="MobiDB-lite"/>
    </source>
</evidence>
<feature type="region of interest" description="Disordered" evidence="1">
    <location>
        <begin position="50"/>
        <end position="86"/>
    </location>
</feature>
<comment type="caution">
    <text evidence="2">The sequence shown here is derived from an EMBL/GenBank/DDBJ whole genome shotgun (WGS) entry which is preliminary data.</text>
</comment>
<name>A0AAW7PVQ2_9BACT</name>
<dbReference type="EMBL" id="JAPZCX010000004">
    <property type="protein sequence ID" value="MDN5070022.1"/>
    <property type="molecule type" value="Genomic_DNA"/>
</dbReference>
<dbReference type="RefSeq" id="WP_301372143.1">
    <property type="nucleotide sequence ID" value="NZ_JAPZCX010000004.1"/>
</dbReference>
<proteinExistence type="predicted"/>
<dbReference type="Proteomes" id="UP001170288">
    <property type="component" value="Unassembled WGS sequence"/>
</dbReference>
<sequence>MKILLIVTTLFANILFANYNYMIQDNGKIDMHGGKSENLIDEKNSLSNKDFKNIGINKPTTPKAPQNLIKEDKKEDKKEEKKENSK</sequence>
<reference evidence="2" key="2">
    <citation type="journal article" date="2023" name="Microorganisms">
        <title>Genomic Characterization of Arcobacter butzleri Strains Isolated from Various Sources in Lithuania.</title>
        <authorList>
            <person name="Uljanovas D."/>
            <person name="Golz G."/>
            <person name="Fleischmann S."/>
            <person name="Kudirkiene E."/>
            <person name="Kasetiene N."/>
            <person name="Grineviciene A."/>
            <person name="Tamuleviciene E."/>
            <person name="Aksomaitiene J."/>
            <person name="Alter T."/>
            <person name="Malakauskas M."/>
        </authorList>
    </citation>
    <scope>NUCLEOTIDE SEQUENCE</scope>
    <source>
        <strain evidence="2">RCM69</strain>
    </source>
</reference>
<gene>
    <name evidence="2" type="ORF">O8C76_03130</name>
</gene>
<organism evidence="2 3">
    <name type="scientific">Aliarcobacter butzleri</name>
    <dbReference type="NCBI Taxonomy" id="28197"/>
    <lineage>
        <taxon>Bacteria</taxon>
        <taxon>Pseudomonadati</taxon>
        <taxon>Campylobacterota</taxon>
        <taxon>Epsilonproteobacteria</taxon>
        <taxon>Campylobacterales</taxon>
        <taxon>Arcobacteraceae</taxon>
        <taxon>Aliarcobacter</taxon>
    </lineage>
</organism>
<protein>
    <submittedName>
        <fullName evidence="2">Uncharacterized protein</fullName>
    </submittedName>
</protein>
<dbReference type="AlphaFoldDB" id="A0AAW7PVQ2"/>